<reference evidence="2 3" key="1">
    <citation type="submission" date="2022-03" db="EMBL/GenBank/DDBJ databases">
        <authorList>
            <person name="Nunn A."/>
            <person name="Chopra R."/>
            <person name="Nunn A."/>
            <person name="Contreras Garrido A."/>
        </authorList>
    </citation>
    <scope>NUCLEOTIDE SEQUENCE [LARGE SCALE GENOMIC DNA]</scope>
</reference>
<gene>
    <name evidence="2" type="ORF">TAV2_LOCUS26249</name>
</gene>
<evidence type="ECO:0000256" key="1">
    <source>
        <dbReference type="SAM" id="MobiDB-lite"/>
    </source>
</evidence>
<sequence>CFQVKVKARTTSVSSSSKTTTKKTTVKTREKKVYSLPGQKYDVPEEREPLRIFYESLSKQIPSSEMAEFW</sequence>
<protein>
    <submittedName>
        <fullName evidence="2">Uncharacterized protein</fullName>
    </submittedName>
</protein>
<feature type="region of interest" description="Disordered" evidence="1">
    <location>
        <begin position="1"/>
        <end position="26"/>
    </location>
</feature>
<dbReference type="AlphaFoldDB" id="A0AAU9T989"/>
<evidence type="ECO:0000313" key="3">
    <source>
        <dbReference type="Proteomes" id="UP000836841"/>
    </source>
</evidence>
<comment type="caution">
    <text evidence="2">The sequence shown here is derived from an EMBL/GenBank/DDBJ whole genome shotgun (WGS) entry which is preliminary data.</text>
</comment>
<dbReference type="Proteomes" id="UP000836841">
    <property type="component" value="Unassembled WGS sequence"/>
</dbReference>
<dbReference type="PANTHER" id="PTHR33828">
    <property type="entry name" value="OS05G0596200 PROTEIN"/>
    <property type="match status" value="1"/>
</dbReference>
<dbReference type="EMBL" id="CAJVSB020000915">
    <property type="protein sequence ID" value="CAH2080548.1"/>
    <property type="molecule type" value="Genomic_DNA"/>
</dbReference>
<feature type="compositionally biased region" description="Low complexity" evidence="1">
    <location>
        <begin position="9"/>
        <end position="19"/>
    </location>
</feature>
<keyword evidence="3" id="KW-1185">Reference proteome</keyword>
<accession>A0AAU9T989</accession>
<feature type="non-terminal residue" evidence="2">
    <location>
        <position position="1"/>
    </location>
</feature>
<proteinExistence type="predicted"/>
<dbReference type="PANTHER" id="PTHR33828:SF1">
    <property type="entry name" value="OS05G0596200 PROTEIN"/>
    <property type="match status" value="1"/>
</dbReference>
<evidence type="ECO:0000313" key="2">
    <source>
        <dbReference type="EMBL" id="CAH2080548.1"/>
    </source>
</evidence>
<name>A0AAU9T989_THLAR</name>
<organism evidence="2 3">
    <name type="scientific">Thlaspi arvense</name>
    <name type="common">Field penny-cress</name>
    <dbReference type="NCBI Taxonomy" id="13288"/>
    <lineage>
        <taxon>Eukaryota</taxon>
        <taxon>Viridiplantae</taxon>
        <taxon>Streptophyta</taxon>
        <taxon>Embryophyta</taxon>
        <taxon>Tracheophyta</taxon>
        <taxon>Spermatophyta</taxon>
        <taxon>Magnoliopsida</taxon>
        <taxon>eudicotyledons</taxon>
        <taxon>Gunneridae</taxon>
        <taxon>Pentapetalae</taxon>
        <taxon>rosids</taxon>
        <taxon>malvids</taxon>
        <taxon>Brassicales</taxon>
        <taxon>Brassicaceae</taxon>
        <taxon>Thlaspideae</taxon>
        <taxon>Thlaspi</taxon>
    </lineage>
</organism>